<dbReference type="Proteomes" id="UP001211907">
    <property type="component" value="Unassembled WGS sequence"/>
</dbReference>
<dbReference type="AlphaFoldDB" id="A0AAD5T5W1"/>
<name>A0AAD5T5W1_9FUNG</name>
<evidence type="ECO:0000256" key="1">
    <source>
        <dbReference type="SAM" id="MobiDB-lite"/>
    </source>
</evidence>
<feature type="region of interest" description="Disordered" evidence="1">
    <location>
        <begin position="91"/>
        <end position="110"/>
    </location>
</feature>
<reference evidence="2" key="1">
    <citation type="submission" date="2020-05" db="EMBL/GenBank/DDBJ databases">
        <title>Phylogenomic resolution of chytrid fungi.</title>
        <authorList>
            <person name="Stajich J.E."/>
            <person name="Amses K."/>
            <person name="Simmons R."/>
            <person name="Seto K."/>
            <person name="Myers J."/>
            <person name="Bonds A."/>
            <person name="Quandt C.A."/>
            <person name="Barry K."/>
            <person name="Liu P."/>
            <person name="Grigoriev I."/>
            <person name="Longcore J.E."/>
            <person name="James T.Y."/>
        </authorList>
    </citation>
    <scope>NUCLEOTIDE SEQUENCE</scope>
    <source>
        <strain evidence="2">JEL0513</strain>
    </source>
</reference>
<proteinExistence type="predicted"/>
<evidence type="ECO:0000313" key="3">
    <source>
        <dbReference type="Proteomes" id="UP001211907"/>
    </source>
</evidence>
<accession>A0AAD5T5W1</accession>
<protein>
    <submittedName>
        <fullName evidence="2">Uncharacterized protein</fullName>
    </submittedName>
</protein>
<organism evidence="2 3">
    <name type="scientific">Physocladia obscura</name>
    <dbReference type="NCBI Taxonomy" id="109957"/>
    <lineage>
        <taxon>Eukaryota</taxon>
        <taxon>Fungi</taxon>
        <taxon>Fungi incertae sedis</taxon>
        <taxon>Chytridiomycota</taxon>
        <taxon>Chytridiomycota incertae sedis</taxon>
        <taxon>Chytridiomycetes</taxon>
        <taxon>Chytridiales</taxon>
        <taxon>Chytriomycetaceae</taxon>
        <taxon>Physocladia</taxon>
    </lineage>
</organism>
<gene>
    <name evidence="2" type="ORF">HK100_012351</name>
</gene>
<dbReference type="EMBL" id="JADGJH010000876">
    <property type="protein sequence ID" value="KAJ3121504.1"/>
    <property type="molecule type" value="Genomic_DNA"/>
</dbReference>
<sequence length="110" mass="11502">MPAPSVLSELAVFTCAPVPMARHGRGSCGDPTSKSSQVALAIGFAQSRHQRQRMGLAATAVNTFAASPPSHVDQDWRVSAFFQRQHHNLFGSAAGGNPGNAEVVGSDSEN</sequence>
<evidence type="ECO:0000313" key="2">
    <source>
        <dbReference type="EMBL" id="KAJ3121504.1"/>
    </source>
</evidence>
<keyword evidence="3" id="KW-1185">Reference proteome</keyword>
<comment type="caution">
    <text evidence="2">The sequence shown here is derived from an EMBL/GenBank/DDBJ whole genome shotgun (WGS) entry which is preliminary data.</text>
</comment>